<dbReference type="EMBL" id="SRLO01000134">
    <property type="protein sequence ID" value="TNN72684.1"/>
    <property type="molecule type" value="Genomic_DNA"/>
</dbReference>
<proteinExistence type="predicted"/>
<accession>A0A4Z2I5V1</accession>
<evidence type="ECO:0000313" key="2">
    <source>
        <dbReference type="EMBL" id="TNN72684.1"/>
    </source>
</evidence>
<protein>
    <submittedName>
        <fullName evidence="2">Uncharacterized protein</fullName>
    </submittedName>
</protein>
<name>A0A4Z2I5V1_9TELE</name>
<organism evidence="2 3">
    <name type="scientific">Liparis tanakae</name>
    <name type="common">Tanaka's snailfish</name>
    <dbReference type="NCBI Taxonomy" id="230148"/>
    <lineage>
        <taxon>Eukaryota</taxon>
        <taxon>Metazoa</taxon>
        <taxon>Chordata</taxon>
        <taxon>Craniata</taxon>
        <taxon>Vertebrata</taxon>
        <taxon>Euteleostomi</taxon>
        <taxon>Actinopterygii</taxon>
        <taxon>Neopterygii</taxon>
        <taxon>Teleostei</taxon>
        <taxon>Neoteleostei</taxon>
        <taxon>Acanthomorphata</taxon>
        <taxon>Eupercaria</taxon>
        <taxon>Perciformes</taxon>
        <taxon>Cottioidei</taxon>
        <taxon>Cottales</taxon>
        <taxon>Liparidae</taxon>
        <taxon>Liparis</taxon>
    </lineage>
</organism>
<sequence>MKPNCRAIQLPGSSGDLRPLRVHGAGALAEHQSELRAIVLRLVHMSGGKETALDSAIDAFYKSADGDTCSTGHNEVTVFDVWSNLIQHKGDDVRLHGQEENITLAHCLFVAGSTCSAGAVLRTSSVTVLPVKAEDGPDQCGAEVEDHSEEGVDNHTPIKGEPQGRGPSGNGQYDHDDREREAQAVHHHAVLGGHVEGVLAVIGQGSENNAGHKSLDHLE</sequence>
<evidence type="ECO:0000313" key="3">
    <source>
        <dbReference type="Proteomes" id="UP000314294"/>
    </source>
</evidence>
<dbReference type="Proteomes" id="UP000314294">
    <property type="component" value="Unassembled WGS sequence"/>
</dbReference>
<feature type="region of interest" description="Disordered" evidence="1">
    <location>
        <begin position="133"/>
        <end position="184"/>
    </location>
</feature>
<evidence type="ECO:0000256" key="1">
    <source>
        <dbReference type="SAM" id="MobiDB-lite"/>
    </source>
</evidence>
<feature type="compositionally biased region" description="Basic and acidic residues" evidence="1">
    <location>
        <begin position="173"/>
        <end position="184"/>
    </location>
</feature>
<feature type="compositionally biased region" description="Basic and acidic residues" evidence="1">
    <location>
        <begin position="149"/>
        <end position="158"/>
    </location>
</feature>
<dbReference type="AlphaFoldDB" id="A0A4Z2I5V1"/>
<keyword evidence="3" id="KW-1185">Reference proteome</keyword>
<reference evidence="2 3" key="1">
    <citation type="submission" date="2019-03" db="EMBL/GenBank/DDBJ databases">
        <title>First draft genome of Liparis tanakae, snailfish: a comprehensive survey of snailfish specific genes.</title>
        <authorList>
            <person name="Kim W."/>
            <person name="Song I."/>
            <person name="Jeong J.-H."/>
            <person name="Kim D."/>
            <person name="Kim S."/>
            <person name="Ryu S."/>
            <person name="Song J.Y."/>
            <person name="Lee S.K."/>
        </authorList>
    </citation>
    <scope>NUCLEOTIDE SEQUENCE [LARGE SCALE GENOMIC DNA]</scope>
    <source>
        <tissue evidence="2">Muscle</tissue>
    </source>
</reference>
<gene>
    <name evidence="2" type="ORF">EYF80_017133</name>
</gene>
<comment type="caution">
    <text evidence="2">The sequence shown here is derived from an EMBL/GenBank/DDBJ whole genome shotgun (WGS) entry which is preliminary data.</text>
</comment>